<proteinExistence type="predicted"/>
<organism evidence="2 3">
    <name type="scientific">Pontibacter burrus</name>
    <dbReference type="NCBI Taxonomy" id="2704466"/>
    <lineage>
        <taxon>Bacteria</taxon>
        <taxon>Pseudomonadati</taxon>
        <taxon>Bacteroidota</taxon>
        <taxon>Cytophagia</taxon>
        <taxon>Cytophagales</taxon>
        <taxon>Hymenobacteraceae</taxon>
        <taxon>Pontibacter</taxon>
    </lineage>
</organism>
<gene>
    <name evidence="2" type="ORF">GXP69_10035</name>
</gene>
<dbReference type="AlphaFoldDB" id="A0A6B3LQB4"/>
<keyword evidence="1" id="KW-0732">Signal</keyword>
<name>A0A6B3LQB4_9BACT</name>
<sequence>MKFTLALFILSLLCFTNSAAQNVSVQHLKNAIVAKHSINPDTVDFCDFIVVDGVPYSVSDIEKEIETISIDKLRVFMFIEMSEVFHHKKCDWLLTIGSGINQKRKEKKVLVNQLKDNIKTFASQPISVTDVKCDDCMAIVVDGKALDEHESTQFINNLKARNIAHIAFYKNANPDYHGYRARNGMMEIFLKD</sequence>
<feature type="chain" id="PRO_5025520346" evidence="1">
    <location>
        <begin position="21"/>
        <end position="192"/>
    </location>
</feature>
<evidence type="ECO:0000256" key="1">
    <source>
        <dbReference type="SAM" id="SignalP"/>
    </source>
</evidence>
<dbReference type="Proteomes" id="UP000474777">
    <property type="component" value="Unassembled WGS sequence"/>
</dbReference>
<reference evidence="2 3" key="1">
    <citation type="submission" date="2020-02" db="EMBL/GenBank/DDBJ databases">
        <authorList>
            <person name="Kim M.K."/>
        </authorList>
    </citation>
    <scope>NUCLEOTIDE SEQUENCE [LARGE SCALE GENOMIC DNA]</scope>
    <source>
        <strain evidence="2 3">BT327</strain>
    </source>
</reference>
<accession>A0A6B3LQB4</accession>
<feature type="signal peptide" evidence="1">
    <location>
        <begin position="1"/>
        <end position="20"/>
    </location>
</feature>
<keyword evidence="3" id="KW-1185">Reference proteome</keyword>
<protein>
    <submittedName>
        <fullName evidence="2">Uncharacterized protein</fullName>
    </submittedName>
</protein>
<dbReference type="EMBL" id="JAAGWD010000004">
    <property type="protein sequence ID" value="NEM98033.1"/>
    <property type="molecule type" value="Genomic_DNA"/>
</dbReference>
<evidence type="ECO:0000313" key="2">
    <source>
        <dbReference type="EMBL" id="NEM98033.1"/>
    </source>
</evidence>
<comment type="caution">
    <text evidence="2">The sequence shown here is derived from an EMBL/GenBank/DDBJ whole genome shotgun (WGS) entry which is preliminary data.</text>
</comment>
<evidence type="ECO:0000313" key="3">
    <source>
        <dbReference type="Proteomes" id="UP000474777"/>
    </source>
</evidence>
<dbReference type="RefSeq" id="WP_163914932.1">
    <property type="nucleotide sequence ID" value="NZ_JAAGWD010000004.1"/>
</dbReference>